<accession>A0A6J4R7Y2</accession>
<dbReference type="PANTHER" id="PTHR43036:SF2">
    <property type="entry name" value="OS04G0481300 PROTEIN"/>
    <property type="match status" value="1"/>
</dbReference>
<dbReference type="GO" id="GO:0008757">
    <property type="term" value="F:S-adenosylmethionine-dependent methyltransferase activity"/>
    <property type="evidence" value="ECO:0007669"/>
    <property type="project" value="InterPro"/>
</dbReference>
<sequence>MSQFPAGAFRRYDEAPDEQFYKTPRLVTHIDDRAIAAVTQLYREHFPADGAILDLMSSWVSHLPPEVAYRRVVGLGLNEEELRRNPRLDSYVVQNLNQDPVLPFGDAEFEGAGICVSVDYLTNPATVLREVGRVLKVGSPIVITFSNRCFPDKAVAIWHQLDDRGHMQLVEHYLREAGNWSDINSLDRSPRRMFSDPLYAVIGESTGPHQEIKGA</sequence>
<dbReference type="AlphaFoldDB" id="A0A6J4R7Y2"/>
<dbReference type="EMBL" id="CADCVG010000105">
    <property type="protein sequence ID" value="CAA9461585.1"/>
    <property type="molecule type" value="Genomic_DNA"/>
</dbReference>
<dbReference type="Pfam" id="PF08241">
    <property type="entry name" value="Methyltransf_11"/>
    <property type="match status" value="1"/>
</dbReference>
<protein>
    <recommendedName>
        <fullName evidence="1">Methyltransferase type 11 domain-containing protein</fullName>
    </recommendedName>
</protein>
<dbReference type="InterPro" id="IPR013216">
    <property type="entry name" value="Methyltransf_11"/>
</dbReference>
<proteinExistence type="predicted"/>
<dbReference type="InterPro" id="IPR029063">
    <property type="entry name" value="SAM-dependent_MTases_sf"/>
</dbReference>
<gene>
    <name evidence="2" type="ORF">AVDCRST_MAG14-2534</name>
</gene>
<evidence type="ECO:0000313" key="2">
    <source>
        <dbReference type="EMBL" id="CAA9461585.1"/>
    </source>
</evidence>
<feature type="domain" description="Methyltransferase type 11" evidence="1">
    <location>
        <begin position="70"/>
        <end position="142"/>
    </location>
</feature>
<dbReference type="PANTHER" id="PTHR43036">
    <property type="entry name" value="OSJNBB0011N17.9 PROTEIN"/>
    <property type="match status" value="1"/>
</dbReference>
<name>A0A6J4R7Y2_9ACTN</name>
<organism evidence="2">
    <name type="scientific">uncultured Rubrobacteraceae bacterium</name>
    <dbReference type="NCBI Taxonomy" id="349277"/>
    <lineage>
        <taxon>Bacteria</taxon>
        <taxon>Bacillati</taxon>
        <taxon>Actinomycetota</taxon>
        <taxon>Rubrobacteria</taxon>
        <taxon>Rubrobacterales</taxon>
        <taxon>Rubrobacteraceae</taxon>
        <taxon>environmental samples</taxon>
    </lineage>
</organism>
<dbReference type="Gene3D" id="3.40.50.150">
    <property type="entry name" value="Vaccinia Virus protein VP39"/>
    <property type="match status" value="1"/>
</dbReference>
<evidence type="ECO:0000259" key="1">
    <source>
        <dbReference type="Pfam" id="PF08241"/>
    </source>
</evidence>
<reference evidence="2" key="1">
    <citation type="submission" date="2020-02" db="EMBL/GenBank/DDBJ databases">
        <authorList>
            <person name="Meier V. D."/>
        </authorList>
    </citation>
    <scope>NUCLEOTIDE SEQUENCE</scope>
    <source>
        <strain evidence="2">AVDCRST_MAG14</strain>
    </source>
</reference>
<dbReference type="SUPFAM" id="SSF53335">
    <property type="entry name" value="S-adenosyl-L-methionine-dependent methyltransferases"/>
    <property type="match status" value="1"/>
</dbReference>